<accession>A0ABV9SWB1</accession>
<keyword evidence="1" id="KW-0812">Transmembrane</keyword>
<dbReference type="InterPro" id="IPR022742">
    <property type="entry name" value="Hydrolase_4"/>
</dbReference>
<dbReference type="SUPFAM" id="SSF53474">
    <property type="entry name" value="alpha/beta-Hydrolases"/>
    <property type="match status" value="1"/>
</dbReference>
<dbReference type="EMBL" id="JBHSJJ010000001">
    <property type="protein sequence ID" value="MFC4870634.1"/>
    <property type="molecule type" value="Genomic_DNA"/>
</dbReference>
<keyword evidence="1" id="KW-1133">Transmembrane helix</keyword>
<dbReference type="PANTHER" id="PTHR12277:SF81">
    <property type="entry name" value="PROTEIN ABHD13"/>
    <property type="match status" value="1"/>
</dbReference>
<protein>
    <submittedName>
        <fullName evidence="3">Alpha/beta hydrolase</fullName>
    </submittedName>
</protein>
<evidence type="ECO:0000259" key="2">
    <source>
        <dbReference type="Pfam" id="PF12146"/>
    </source>
</evidence>
<dbReference type="Gene3D" id="3.40.50.1820">
    <property type="entry name" value="alpha/beta hydrolase"/>
    <property type="match status" value="1"/>
</dbReference>
<evidence type="ECO:0000256" key="1">
    <source>
        <dbReference type="SAM" id="Phobius"/>
    </source>
</evidence>
<comment type="caution">
    <text evidence="3">The sequence shown here is derived from an EMBL/GenBank/DDBJ whole genome shotgun (WGS) entry which is preliminary data.</text>
</comment>
<sequence>MGKLFLTLIQILLPTYVLICSLLYFFQENLIFFPEKLPGDFRFEFDQTFEEIPIKTHDNKILHSILFKTTSPKGVIFYLHGNAGSLRSWGQVAELYTHLNYDVFMLDYRGYGKSEGRISNQTELFQDIQAAYDLIKNRYGERQIIVLGYSVGTGMATQLAASNQPKLLILQAPFVSA</sequence>
<dbReference type="Pfam" id="PF12146">
    <property type="entry name" value="Hydrolase_4"/>
    <property type="match status" value="1"/>
</dbReference>
<keyword evidence="1" id="KW-0472">Membrane</keyword>
<dbReference type="Proteomes" id="UP001595818">
    <property type="component" value="Unassembled WGS sequence"/>
</dbReference>
<organism evidence="3 4">
    <name type="scientific">Negadavirga shengliensis</name>
    <dbReference type="NCBI Taxonomy" id="1389218"/>
    <lineage>
        <taxon>Bacteria</taxon>
        <taxon>Pseudomonadati</taxon>
        <taxon>Bacteroidota</taxon>
        <taxon>Cytophagia</taxon>
        <taxon>Cytophagales</taxon>
        <taxon>Cyclobacteriaceae</taxon>
        <taxon>Negadavirga</taxon>
    </lineage>
</organism>
<evidence type="ECO:0000313" key="3">
    <source>
        <dbReference type="EMBL" id="MFC4870634.1"/>
    </source>
</evidence>
<feature type="domain" description="Serine aminopeptidase S33" evidence="2">
    <location>
        <begin position="71"/>
        <end position="175"/>
    </location>
</feature>
<name>A0ABV9SWB1_9BACT</name>
<dbReference type="InterPro" id="IPR029058">
    <property type="entry name" value="AB_hydrolase_fold"/>
</dbReference>
<dbReference type="GO" id="GO:0016787">
    <property type="term" value="F:hydrolase activity"/>
    <property type="evidence" value="ECO:0007669"/>
    <property type="project" value="UniProtKB-KW"/>
</dbReference>
<keyword evidence="4" id="KW-1185">Reference proteome</keyword>
<proteinExistence type="predicted"/>
<dbReference type="PANTHER" id="PTHR12277">
    <property type="entry name" value="ALPHA/BETA HYDROLASE DOMAIN-CONTAINING PROTEIN"/>
    <property type="match status" value="1"/>
</dbReference>
<keyword evidence="3" id="KW-0378">Hydrolase</keyword>
<evidence type="ECO:0000313" key="4">
    <source>
        <dbReference type="Proteomes" id="UP001595818"/>
    </source>
</evidence>
<gene>
    <name evidence="3" type="ORF">ACFPFU_02975</name>
</gene>
<reference evidence="4" key="1">
    <citation type="journal article" date="2019" name="Int. J. Syst. Evol. Microbiol.">
        <title>The Global Catalogue of Microorganisms (GCM) 10K type strain sequencing project: providing services to taxonomists for standard genome sequencing and annotation.</title>
        <authorList>
            <consortium name="The Broad Institute Genomics Platform"/>
            <consortium name="The Broad Institute Genome Sequencing Center for Infectious Disease"/>
            <person name="Wu L."/>
            <person name="Ma J."/>
        </authorList>
    </citation>
    <scope>NUCLEOTIDE SEQUENCE [LARGE SCALE GENOMIC DNA]</scope>
    <source>
        <strain evidence="4">CGMCC 4.7466</strain>
    </source>
</reference>
<dbReference type="RefSeq" id="WP_377061335.1">
    <property type="nucleotide sequence ID" value="NZ_JBHSJJ010000001.1"/>
</dbReference>
<feature type="transmembrane region" description="Helical" evidence="1">
    <location>
        <begin position="6"/>
        <end position="26"/>
    </location>
</feature>